<evidence type="ECO:0000313" key="3">
    <source>
        <dbReference type="Proteomes" id="UP000008748"/>
    </source>
</evidence>
<gene>
    <name evidence="2" type="ORF">ME7_00275</name>
</gene>
<feature type="transmembrane region" description="Helical" evidence="1">
    <location>
        <begin position="12"/>
        <end position="31"/>
    </location>
</feature>
<proteinExistence type="predicted"/>
<feature type="transmembrane region" description="Helical" evidence="1">
    <location>
        <begin position="86"/>
        <end position="109"/>
    </location>
</feature>
<keyword evidence="1" id="KW-0812">Transmembrane</keyword>
<dbReference type="Proteomes" id="UP000008748">
    <property type="component" value="Unassembled WGS sequence"/>
</dbReference>
<keyword evidence="1" id="KW-0472">Membrane</keyword>
<protein>
    <submittedName>
        <fullName evidence="2">Uncharacterized protein</fullName>
    </submittedName>
</protein>
<name>J0Q6L6_9HYPH</name>
<evidence type="ECO:0000256" key="1">
    <source>
        <dbReference type="SAM" id="Phobius"/>
    </source>
</evidence>
<dbReference type="PATRIC" id="fig|1094552.3.peg.285"/>
<accession>J0Q6L6</accession>
<organism evidence="2 3">
    <name type="scientific">Bartonella birtlesii LL-WM9</name>
    <dbReference type="NCBI Taxonomy" id="1094552"/>
    <lineage>
        <taxon>Bacteria</taxon>
        <taxon>Pseudomonadati</taxon>
        <taxon>Pseudomonadota</taxon>
        <taxon>Alphaproteobacteria</taxon>
        <taxon>Hyphomicrobiales</taxon>
        <taxon>Bartonellaceae</taxon>
        <taxon>Bartonella</taxon>
    </lineage>
</organism>
<dbReference type="EMBL" id="AIMC01000001">
    <property type="protein sequence ID" value="EJF78284.1"/>
    <property type="molecule type" value="Genomic_DNA"/>
</dbReference>
<sequence>MIRIFRKYIFNIFMATTFFLSQIVNVNANYLRNVSQNDVTDCITEYVKDTTSKVASTSASYIPAVNYETINGTIAEEKVEKVVEPITIGMGLLVAGYAISFISSIIGWIKDIVIIFK</sequence>
<evidence type="ECO:0000313" key="2">
    <source>
        <dbReference type="EMBL" id="EJF78284.1"/>
    </source>
</evidence>
<reference evidence="2 3" key="1">
    <citation type="submission" date="2012-03" db="EMBL/GenBank/DDBJ databases">
        <title>The Genome Sequence of Bartonella birtlesii LL-WM9.</title>
        <authorList>
            <consortium name="The Broad Institute Genome Sequencing Platform"/>
            <consortium name="The Broad Institute Genome Sequencing Center for Infectious Disease"/>
            <person name="Feldgarden M."/>
            <person name="Kirby J."/>
            <person name="Kosoy M."/>
            <person name="Birtles R."/>
            <person name="Probert W.S."/>
            <person name="Chiaraviglio L."/>
            <person name="Young S.K."/>
            <person name="Zeng Q."/>
            <person name="Gargeya S."/>
            <person name="Fitzgerald M."/>
            <person name="Haas B."/>
            <person name="Abouelleil A."/>
            <person name="Alvarado L."/>
            <person name="Arachchi H.M."/>
            <person name="Berlin A."/>
            <person name="Chapman S.B."/>
            <person name="Gearin G."/>
            <person name="Goldberg J."/>
            <person name="Griggs A."/>
            <person name="Gujja S."/>
            <person name="Hansen M."/>
            <person name="Heiman D."/>
            <person name="Howarth C."/>
            <person name="Larimer J."/>
            <person name="Lui A."/>
            <person name="MacDonald P.J.P."/>
            <person name="McCowen C."/>
            <person name="Montmayeur A."/>
            <person name="Murphy C."/>
            <person name="Neiman D."/>
            <person name="Pearson M."/>
            <person name="Priest M."/>
            <person name="Roberts A."/>
            <person name="Saif S."/>
            <person name="Shea T."/>
            <person name="Sisk P."/>
            <person name="Stolte C."/>
            <person name="Sykes S."/>
            <person name="Wortman J."/>
            <person name="Nusbaum C."/>
            <person name="Birren B."/>
        </authorList>
    </citation>
    <scope>NUCLEOTIDE SEQUENCE [LARGE SCALE GENOMIC DNA]</scope>
    <source>
        <strain evidence="2 3">LL-WM9</strain>
    </source>
</reference>
<dbReference type="RefSeq" id="WP_006589207.1">
    <property type="nucleotide sequence ID" value="NZ_JH725076.1"/>
</dbReference>
<keyword evidence="1" id="KW-1133">Transmembrane helix</keyword>
<dbReference type="AlphaFoldDB" id="J0Q6L6"/>
<keyword evidence="3" id="KW-1185">Reference proteome</keyword>
<dbReference type="HOGENOM" id="CLU_163845_0_0_5"/>
<comment type="caution">
    <text evidence="2">The sequence shown here is derived from an EMBL/GenBank/DDBJ whole genome shotgun (WGS) entry which is preliminary data.</text>
</comment>